<dbReference type="Gene3D" id="3.40.720.10">
    <property type="entry name" value="Alkaline Phosphatase, subunit A"/>
    <property type="match status" value="1"/>
</dbReference>
<evidence type="ECO:0000256" key="2">
    <source>
        <dbReference type="ARBA" id="ARBA00008779"/>
    </source>
</evidence>
<dbReference type="GO" id="GO:0004065">
    <property type="term" value="F:arylsulfatase activity"/>
    <property type="evidence" value="ECO:0007669"/>
    <property type="project" value="TreeGrafter"/>
</dbReference>
<comment type="cofactor">
    <cofactor evidence="1">
        <name>Ca(2+)</name>
        <dbReference type="ChEBI" id="CHEBI:29108"/>
    </cofactor>
</comment>
<organism evidence="8 9">
    <name type="scientific">Lentisphaera araneosa HTCC2155</name>
    <dbReference type="NCBI Taxonomy" id="313628"/>
    <lineage>
        <taxon>Bacteria</taxon>
        <taxon>Pseudomonadati</taxon>
        <taxon>Lentisphaerota</taxon>
        <taxon>Lentisphaeria</taxon>
        <taxon>Lentisphaerales</taxon>
        <taxon>Lentisphaeraceae</taxon>
        <taxon>Lentisphaera</taxon>
    </lineage>
</organism>
<evidence type="ECO:0000256" key="4">
    <source>
        <dbReference type="ARBA" id="ARBA00022729"/>
    </source>
</evidence>
<accession>A6DU79</accession>
<dbReference type="InterPro" id="IPR000917">
    <property type="entry name" value="Sulfatase_N"/>
</dbReference>
<dbReference type="InterPro" id="IPR050738">
    <property type="entry name" value="Sulfatase"/>
</dbReference>
<dbReference type="STRING" id="313628.LNTAR_09941"/>
<dbReference type="SUPFAM" id="SSF53649">
    <property type="entry name" value="Alkaline phosphatase-like"/>
    <property type="match status" value="1"/>
</dbReference>
<dbReference type="Gene3D" id="3.30.1120.10">
    <property type="match status" value="1"/>
</dbReference>
<keyword evidence="9" id="KW-1185">Reference proteome</keyword>
<evidence type="ECO:0000256" key="1">
    <source>
        <dbReference type="ARBA" id="ARBA00001913"/>
    </source>
</evidence>
<dbReference type="GO" id="GO:0046872">
    <property type="term" value="F:metal ion binding"/>
    <property type="evidence" value="ECO:0007669"/>
    <property type="project" value="UniProtKB-KW"/>
</dbReference>
<proteinExistence type="inferred from homology"/>
<reference evidence="8 9" key="1">
    <citation type="journal article" date="2010" name="J. Bacteriol.">
        <title>Genome sequence of Lentisphaera araneosa HTCC2155T, the type species of the order Lentisphaerales in the phylum Lentisphaerae.</title>
        <authorList>
            <person name="Thrash J.C."/>
            <person name="Cho J.C."/>
            <person name="Vergin K.L."/>
            <person name="Morris R.M."/>
            <person name="Giovannoni S.J."/>
        </authorList>
    </citation>
    <scope>NUCLEOTIDE SEQUENCE [LARGE SCALE GENOMIC DNA]</scope>
    <source>
        <strain evidence="8 9">HTCC2155</strain>
    </source>
</reference>
<keyword evidence="4" id="KW-0732">Signal</keyword>
<dbReference type="RefSeq" id="WP_007281363.1">
    <property type="nucleotide sequence ID" value="NZ_ABCK01000048.1"/>
</dbReference>
<dbReference type="AlphaFoldDB" id="A6DU79"/>
<comment type="similarity">
    <text evidence="2">Belongs to the sulfatase family.</text>
</comment>
<dbReference type="CDD" id="cd16144">
    <property type="entry name" value="ARS_like"/>
    <property type="match status" value="1"/>
</dbReference>
<sequence length="461" mass="51933">MKYILKLLLSLPALLCADQKPNIILINVDDMGWTDIGSLGSEYYQTPNLDRLIANGIKFSNAYAGAANCAPSRACLISGQSSPRHGVYTVGSSERGKPEQRKLIPTPNQIFLPPNTRTIGHAMSDAGYETITLGKWHVGEDPLLQGFKYNVGGCHLGGPYNGGYHSPFKFPNCEAKEEGTYLTDYITGRAIDFIKDNAQKPFFMYFPFYAMHSPLQAKKDKVAKFKNIKTSKAHNNAIYAAMLESLDENIGRLVKVLEEFKLDKNTLIIFTTDNGGVWKFSKNWPLRAGKGSYFEGGIRVPTFAYWPGKIKAGSSSDIPITALDMYPTLLDIAESAKKEKKILDGASFKELLFGQAPKFDPQRPLVWHFPIYLQAGYNECHDMAFRTRPGSIIRIGDWKLHQYFEDGRFELYNLKDDLSEQNNLAAKHPEKVEKLLAQLNKWRQDMKAPIPRELNPQYKGQ</sequence>
<dbReference type="Pfam" id="PF00884">
    <property type="entry name" value="Sulfatase"/>
    <property type="match status" value="1"/>
</dbReference>
<name>A6DU79_9BACT</name>
<feature type="domain" description="Sulfatase N-terminal" evidence="7">
    <location>
        <begin position="21"/>
        <end position="333"/>
    </location>
</feature>
<dbReference type="EMBL" id="ABCK01000048">
    <property type="protein sequence ID" value="EDM24809.1"/>
    <property type="molecule type" value="Genomic_DNA"/>
</dbReference>
<evidence type="ECO:0000256" key="5">
    <source>
        <dbReference type="ARBA" id="ARBA00022801"/>
    </source>
</evidence>
<evidence type="ECO:0000313" key="8">
    <source>
        <dbReference type="EMBL" id="EDM24809.1"/>
    </source>
</evidence>
<dbReference type="OrthoDB" id="9783154at2"/>
<evidence type="ECO:0000259" key="7">
    <source>
        <dbReference type="Pfam" id="PF00884"/>
    </source>
</evidence>
<comment type="caution">
    <text evidence="8">The sequence shown here is derived from an EMBL/GenBank/DDBJ whole genome shotgun (WGS) entry which is preliminary data.</text>
</comment>
<dbReference type="PANTHER" id="PTHR42693">
    <property type="entry name" value="ARYLSULFATASE FAMILY MEMBER"/>
    <property type="match status" value="1"/>
</dbReference>
<evidence type="ECO:0000256" key="3">
    <source>
        <dbReference type="ARBA" id="ARBA00022723"/>
    </source>
</evidence>
<keyword evidence="6" id="KW-0106">Calcium</keyword>
<keyword evidence="3" id="KW-0479">Metal-binding</keyword>
<evidence type="ECO:0000313" key="9">
    <source>
        <dbReference type="Proteomes" id="UP000004947"/>
    </source>
</evidence>
<dbReference type="InterPro" id="IPR017850">
    <property type="entry name" value="Alkaline_phosphatase_core_sf"/>
</dbReference>
<dbReference type="Proteomes" id="UP000004947">
    <property type="component" value="Unassembled WGS sequence"/>
</dbReference>
<keyword evidence="5 8" id="KW-0378">Hydrolase</keyword>
<dbReference type="PANTHER" id="PTHR42693:SF42">
    <property type="entry name" value="ARYLSULFATASE G"/>
    <property type="match status" value="1"/>
</dbReference>
<dbReference type="eggNOG" id="COG3119">
    <property type="taxonomic scope" value="Bacteria"/>
</dbReference>
<gene>
    <name evidence="8" type="ORF">LNTAR_09941</name>
</gene>
<evidence type="ECO:0000256" key="6">
    <source>
        <dbReference type="ARBA" id="ARBA00022837"/>
    </source>
</evidence>
<protein>
    <submittedName>
        <fullName evidence="8">Aryl-sulphate sulphohydrolase</fullName>
    </submittedName>
</protein>